<dbReference type="InterPro" id="IPR025499">
    <property type="entry name" value="KdgF"/>
</dbReference>
<evidence type="ECO:0000259" key="1">
    <source>
        <dbReference type="Pfam" id="PF07883"/>
    </source>
</evidence>
<dbReference type="CDD" id="cd02238">
    <property type="entry name" value="cupin_KdgF"/>
    <property type="match status" value="1"/>
</dbReference>
<accession>A0A7L5DZB5</accession>
<dbReference type="InterPro" id="IPR011051">
    <property type="entry name" value="RmlC_Cupin_sf"/>
</dbReference>
<dbReference type="Proteomes" id="UP000503278">
    <property type="component" value="Chromosome"/>
</dbReference>
<protein>
    <submittedName>
        <fullName evidence="2">Cupin domain-containing protein</fullName>
    </submittedName>
</protein>
<dbReference type="Pfam" id="PF07883">
    <property type="entry name" value="Cupin_2"/>
    <property type="match status" value="1"/>
</dbReference>
<name>A0A7L5DZB5_9SPHI</name>
<sequence>MTHSSLFQQGPEIAWQYAGEGVERQILGYDASVMMVKVRFDADGIGATHSHPHTQVTYIESGVFEMTIGDTTQVLRKGDGYYVPPNTQHGIICLEAGELVDTFSPCREDFLPK</sequence>
<gene>
    <name evidence="2" type="ORF">HH214_10890</name>
</gene>
<reference evidence="2 3" key="1">
    <citation type="submission" date="2020-04" db="EMBL/GenBank/DDBJ databases">
        <title>Genome sequencing of novel species.</title>
        <authorList>
            <person name="Heo J."/>
            <person name="Kim S.-J."/>
            <person name="Kim J.-S."/>
            <person name="Hong S.-B."/>
            <person name="Kwon S.-W."/>
        </authorList>
    </citation>
    <scope>NUCLEOTIDE SEQUENCE [LARGE SCALE GENOMIC DNA]</scope>
    <source>
        <strain evidence="2 3">F39-2</strain>
    </source>
</reference>
<evidence type="ECO:0000313" key="3">
    <source>
        <dbReference type="Proteomes" id="UP000503278"/>
    </source>
</evidence>
<proteinExistence type="predicted"/>
<dbReference type="RefSeq" id="WP_169607594.1">
    <property type="nucleotide sequence ID" value="NZ_CP051682.1"/>
</dbReference>
<dbReference type="PANTHER" id="PTHR40112:SF1">
    <property type="entry name" value="H2HPP ISOMERASE"/>
    <property type="match status" value="1"/>
</dbReference>
<dbReference type="PIRSF" id="PIRSF029883">
    <property type="entry name" value="KdgF"/>
    <property type="match status" value="1"/>
</dbReference>
<dbReference type="PANTHER" id="PTHR40112">
    <property type="entry name" value="H2HPP ISOMERASE"/>
    <property type="match status" value="1"/>
</dbReference>
<dbReference type="InterPro" id="IPR014710">
    <property type="entry name" value="RmlC-like_jellyroll"/>
</dbReference>
<dbReference type="AlphaFoldDB" id="A0A7L5DZB5"/>
<dbReference type="SUPFAM" id="SSF51182">
    <property type="entry name" value="RmlC-like cupins"/>
    <property type="match status" value="1"/>
</dbReference>
<evidence type="ECO:0000313" key="2">
    <source>
        <dbReference type="EMBL" id="QJD96335.1"/>
    </source>
</evidence>
<organism evidence="2 3">
    <name type="scientific">Mucilaginibacter robiniae</name>
    <dbReference type="NCBI Taxonomy" id="2728022"/>
    <lineage>
        <taxon>Bacteria</taxon>
        <taxon>Pseudomonadati</taxon>
        <taxon>Bacteroidota</taxon>
        <taxon>Sphingobacteriia</taxon>
        <taxon>Sphingobacteriales</taxon>
        <taxon>Sphingobacteriaceae</taxon>
        <taxon>Mucilaginibacter</taxon>
    </lineage>
</organism>
<dbReference type="InterPro" id="IPR013096">
    <property type="entry name" value="Cupin_2"/>
</dbReference>
<keyword evidence="3" id="KW-1185">Reference proteome</keyword>
<dbReference type="InterPro" id="IPR052535">
    <property type="entry name" value="Bacilysin_H2HPP_isomerase"/>
</dbReference>
<dbReference type="EMBL" id="CP051682">
    <property type="protein sequence ID" value="QJD96335.1"/>
    <property type="molecule type" value="Genomic_DNA"/>
</dbReference>
<feature type="domain" description="Cupin type-2" evidence="1">
    <location>
        <begin position="38"/>
        <end position="95"/>
    </location>
</feature>
<dbReference type="Gene3D" id="2.60.120.10">
    <property type="entry name" value="Jelly Rolls"/>
    <property type="match status" value="1"/>
</dbReference>
<dbReference type="KEGG" id="mrob:HH214_10890"/>